<accession>A0A9N9ZNI1</accession>
<dbReference type="Proteomes" id="UP000775872">
    <property type="component" value="Unassembled WGS sequence"/>
</dbReference>
<keyword evidence="2" id="KW-1185">Reference proteome</keyword>
<evidence type="ECO:0000313" key="2">
    <source>
        <dbReference type="Proteomes" id="UP000775872"/>
    </source>
</evidence>
<proteinExistence type="predicted"/>
<reference evidence="1" key="1">
    <citation type="submission" date="2021-10" db="EMBL/GenBank/DDBJ databases">
        <authorList>
            <person name="Piombo E."/>
        </authorList>
    </citation>
    <scope>NUCLEOTIDE SEQUENCE</scope>
</reference>
<name>A0A9N9ZNI1_9HYPO</name>
<gene>
    <name evidence="1" type="ORF">CSOL1703_00007719</name>
</gene>
<evidence type="ECO:0000313" key="1">
    <source>
        <dbReference type="EMBL" id="CAH0058696.1"/>
    </source>
</evidence>
<dbReference type="EMBL" id="CABFOC020000091">
    <property type="protein sequence ID" value="CAH0058696.1"/>
    <property type="molecule type" value="Genomic_DNA"/>
</dbReference>
<protein>
    <submittedName>
        <fullName evidence="1">Uncharacterized protein</fullName>
    </submittedName>
</protein>
<comment type="caution">
    <text evidence="1">The sequence shown here is derived from an EMBL/GenBank/DDBJ whole genome shotgun (WGS) entry which is preliminary data.</text>
</comment>
<organism evidence="1 2">
    <name type="scientific">Clonostachys solani</name>
    <dbReference type="NCBI Taxonomy" id="160281"/>
    <lineage>
        <taxon>Eukaryota</taxon>
        <taxon>Fungi</taxon>
        <taxon>Dikarya</taxon>
        <taxon>Ascomycota</taxon>
        <taxon>Pezizomycotina</taxon>
        <taxon>Sordariomycetes</taxon>
        <taxon>Hypocreomycetidae</taxon>
        <taxon>Hypocreales</taxon>
        <taxon>Bionectriaceae</taxon>
        <taxon>Clonostachys</taxon>
    </lineage>
</organism>
<dbReference type="AlphaFoldDB" id="A0A9N9ZNI1"/>
<sequence>MSYVTENTTWLSNDITQDVKDLVAKFYELADSKSADAGHLMATDIFSKEAVLIGPQATFRGFEVFEDL</sequence>
<dbReference type="OrthoDB" id="3468019at2759"/>